<organism evidence="1 2">
    <name type="scientific">Racocetra persica</name>
    <dbReference type="NCBI Taxonomy" id="160502"/>
    <lineage>
        <taxon>Eukaryota</taxon>
        <taxon>Fungi</taxon>
        <taxon>Fungi incertae sedis</taxon>
        <taxon>Mucoromycota</taxon>
        <taxon>Glomeromycotina</taxon>
        <taxon>Glomeromycetes</taxon>
        <taxon>Diversisporales</taxon>
        <taxon>Gigasporaceae</taxon>
        <taxon>Racocetra</taxon>
    </lineage>
</organism>
<gene>
    <name evidence="1" type="ORF">RPERSI_LOCUS34512</name>
</gene>
<sequence>DNSGFHIIVTTFNDNHNQDLSYEAIQFEKKREPRKKKGRK</sequence>
<name>A0ACA9SS67_9GLOM</name>
<keyword evidence="2" id="KW-1185">Reference proteome</keyword>
<comment type="caution">
    <text evidence="1">The sequence shown here is derived from an EMBL/GenBank/DDBJ whole genome shotgun (WGS) entry which is preliminary data.</text>
</comment>
<feature type="non-terminal residue" evidence="1">
    <location>
        <position position="1"/>
    </location>
</feature>
<proteinExistence type="predicted"/>
<evidence type="ECO:0000313" key="1">
    <source>
        <dbReference type="EMBL" id="CAG8847178.1"/>
    </source>
</evidence>
<reference evidence="1" key="1">
    <citation type="submission" date="2021-06" db="EMBL/GenBank/DDBJ databases">
        <authorList>
            <person name="Kallberg Y."/>
            <person name="Tangrot J."/>
            <person name="Rosling A."/>
        </authorList>
    </citation>
    <scope>NUCLEOTIDE SEQUENCE</scope>
    <source>
        <strain evidence="1">MA461A</strain>
    </source>
</reference>
<evidence type="ECO:0000313" key="2">
    <source>
        <dbReference type="Proteomes" id="UP000789920"/>
    </source>
</evidence>
<dbReference type="Proteomes" id="UP000789920">
    <property type="component" value="Unassembled WGS sequence"/>
</dbReference>
<accession>A0ACA9SS67</accession>
<protein>
    <submittedName>
        <fullName evidence="1">32758_t:CDS:1</fullName>
    </submittedName>
</protein>
<dbReference type="EMBL" id="CAJVQC010154687">
    <property type="protein sequence ID" value="CAG8847178.1"/>
    <property type="molecule type" value="Genomic_DNA"/>
</dbReference>